<evidence type="ECO:0000259" key="8">
    <source>
        <dbReference type="PROSITE" id="PS50110"/>
    </source>
</evidence>
<dbReference type="FunFam" id="1.10.10.10:FF:000018">
    <property type="entry name" value="DNA-binding response regulator ResD"/>
    <property type="match status" value="1"/>
</dbReference>
<evidence type="ECO:0000256" key="1">
    <source>
        <dbReference type="ARBA" id="ARBA00022553"/>
    </source>
</evidence>
<evidence type="ECO:0000256" key="6">
    <source>
        <dbReference type="PROSITE-ProRule" id="PRU00169"/>
    </source>
</evidence>
<dbReference type="GO" id="GO:0000976">
    <property type="term" value="F:transcription cis-regulatory region binding"/>
    <property type="evidence" value="ECO:0007669"/>
    <property type="project" value="TreeGrafter"/>
</dbReference>
<dbReference type="Pfam" id="PF00486">
    <property type="entry name" value="Trans_reg_C"/>
    <property type="match status" value="1"/>
</dbReference>
<dbReference type="SUPFAM" id="SSF52172">
    <property type="entry name" value="CheY-like"/>
    <property type="match status" value="1"/>
</dbReference>
<dbReference type="InterPro" id="IPR039420">
    <property type="entry name" value="WalR-like"/>
</dbReference>
<evidence type="ECO:0000313" key="10">
    <source>
        <dbReference type="EMBL" id="VYT65917.1"/>
    </source>
</evidence>
<dbReference type="CDD" id="cd00383">
    <property type="entry name" value="trans_reg_C"/>
    <property type="match status" value="1"/>
</dbReference>
<feature type="domain" description="Response regulatory" evidence="8">
    <location>
        <begin position="3"/>
        <end position="116"/>
    </location>
</feature>
<dbReference type="FunFam" id="3.40.50.2300:FF:000001">
    <property type="entry name" value="DNA-binding response regulator PhoB"/>
    <property type="match status" value="1"/>
</dbReference>
<dbReference type="GO" id="GO:0000156">
    <property type="term" value="F:phosphorelay response regulator activity"/>
    <property type="evidence" value="ECO:0007669"/>
    <property type="project" value="TreeGrafter"/>
</dbReference>
<dbReference type="InterPro" id="IPR001867">
    <property type="entry name" value="OmpR/PhoB-type_DNA-bd"/>
</dbReference>
<dbReference type="AlphaFoldDB" id="A0A6N2YIM0"/>
<reference evidence="10" key="1">
    <citation type="submission" date="2019-11" db="EMBL/GenBank/DDBJ databases">
        <authorList>
            <person name="Feng L."/>
        </authorList>
    </citation>
    <scope>NUCLEOTIDE SEQUENCE</scope>
    <source>
        <strain evidence="10">PgorbachiiLFYP46</strain>
    </source>
</reference>
<dbReference type="Gene3D" id="1.10.10.10">
    <property type="entry name" value="Winged helix-like DNA-binding domain superfamily/Winged helix DNA-binding domain"/>
    <property type="match status" value="1"/>
</dbReference>
<sequence length="223" mass="26250">MFKILVVDDEKSIREVIRTYAEFEGHEVVEARDGLEAIDKVREEDFDVIVMDIMMPKLDGFSSYKEIKKIKNIPVLMLSARDEEYDKLFGFEIGIDDYVTKPFSPKELMARLNVIVNRNNKVEENNTMEFEGLKIDLDGRVVFVDDEMVDLTPKEYDLLVYMVKNKNIALSRDKLLNQVWGYDFYGEDRTVDTHIKMLRNSIKEYRKFIITVRGVGYKFDTRN</sequence>
<dbReference type="InterPro" id="IPR001789">
    <property type="entry name" value="Sig_transdc_resp-reg_receiver"/>
</dbReference>
<dbReference type="EMBL" id="CACRUP010000001">
    <property type="protein sequence ID" value="VYT65917.1"/>
    <property type="molecule type" value="Genomic_DNA"/>
</dbReference>
<keyword evidence="5" id="KW-0804">Transcription</keyword>
<evidence type="ECO:0000256" key="2">
    <source>
        <dbReference type="ARBA" id="ARBA00023012"/>
    </source>
</evidence>
<dbReference type="GO" id="GO:0032993">
    <property type="term" value="C:protein-DNA complex"/>
    <property type="evidence" value="ECO:0007669"/>
    <property type="project" value="TreeGrafter"/>
</dbReference>
<evidence type="ECO:0000259" key="9">
    <source>
        <dbReference type="PROSITE" id="PS51755"/>
    </source>
</evidence>
<proteinExistence type="predicted"/>
<dbReference type="GO" id="GO:0005829">
    <property type="term" value="C:cytosol"/>
    <property type="evidence" value="ECO:0007669"/>
    <property type="project" value="TreeGrafter"/>
</dbReference>
<keyword evidence="4 7" id="KW-0238">DNA-binding</keyword>
<dbReference type="Gene3D" id="3.40.50.2300">
    <property type="match status" value="1"/>
</dbReference>
<keyword evidence="1 6" id="KW-0597">Phosphoprotein</keyword>
<evidence type="ECO:0000256" key="5">
    <source>
        <dbReference type="ARBA" id="ARBA00023163"/>
    </source>
</evidence>
<dbReference type="CDD" id="cd17574">
    <property type="entry name" value="REC_OmpR"/>
    <property type="match status" value="1"/>
</dbReference>
<accession>A0A6N2YIM0</accession>
<dbReference type="InterPro" id="IPR011006">
    <property type="entry name" value="CheY-like_superfamily"/>
</dbReference>
<evidence type="ECO:0000256" key="4">
    <source>
        <dbReference type="ARBA" id="ARBA00023125"/>
    </source>
</evidence>
<feature type="DNA-binding region" description="OmpR/PhoB-type" evidence="7">
    <location>
        <begin position="125"/>
        <end position="221"/>
    </location>
</feature>
<dbReference type="Gene3D" id="6.10.250.690">
    <property type="match status" value="1"/>
</dbReference>
<feature type="domain" description="OmpR/PhoB-type" evidence="9">
    <location>
        <begin position="125"/>
        <end position="221"/>
    </location>
</feature>
<gene>
    <name evidence="10" type="primary">srrA</name>
    <name evidence="10" type="ORF">PGLFYP46_00109</name>
</gene>
<dbReference type="Pfam" id="PF00072">
    <property type="entry name" value="Response_reg"/>
    <property type="match status" value="1"/>
</dbReference>
<dbReference type="GO" id="GO:0006355">
    <property type="term" value="P:regulation of DNA-templated transcription"/>
    <property type="evidence" value="ECO:0007669"/>
    <property type="project" value="InterPro"/>
</dbReference>
<evidence type="ECO:0000256" key="7">
    <source>
        <dbReference type="PROSITE-ProRule" id="PRU01091"/>
    </source>
</evidence>
<organism evidence="10">
    <name type="scientific">Peptoniphilus gorbachii</name>
    <dbReference type="NCBI Taxonomy" id="411567"/>
    <lineage>
        <taxon>Bacteria</taxon>
        <taxon>Bacillati</taxon>
        <taxon>Bacillota</taxon>
        <taxon>Tissierellia</taxon>
        <taxon>Tissierellales</taxon>
        <taxon>Peptoniphilaceae</taxon>
        <taxon>Peptoniphilus</taxon>
    </lineage>
</organism>
<dbReference type="PANTHER" id="PTHR48111:SF21">
    <property type="entry name" value="DNA-BINDING DUAL MASTER TRANSCRIPTIONAL REGULATOR RPAA"/>
    <property type="match status" value="1"/>
</dbReference>
<protein>
    <submittedName>
        <fullName evidence="10">Transcriptional regulatory protein SrrA</fullName>
    </submittedName>
</protein>
<feature type="modified residue" description="4-aspartylphosphate" evidence="6">
    <location>
        <position position="52"/>
    </location>
</feature>
<keyword evidence="2" id="KW-0902">Two-component regulatory system</keyword>
<dbReference type="PROSITE" id="PS51755">
    <property type="entry name" value="OMPR_PHOB"/>
    <property type="match status" value="1"/>
</dbReference>
<dbReference type="SMART" id="SM00862">
    <property type="entry name" value="Trans_reg_C"/>
    <property type="match status" value="1"/>
</dbReference>
<dbReference type="InterPro" id="IPR036388">
    <property type="entry name" value="WH-like_DNA-bd_sf"/>
</dbReference>
<evidence type="ECO:0000256" key="3">
    <source>
        <dbReference type="ARBA" id="ARBA00023015"/>
    </source>
</evidence>
<dbReference type="PANTHER" id="PTHR48111">
    <property type="entry name" value="REGULATOR OF RPOS"/>
    <property type="match status" value="1"/>
</dbReference>
<dbReference type="SMART" id="SM00448">
    <property type="entry name" value="REC"/>
    <property type="match status" value="1"/>
</dbReference>
<dbReference type="PROSITE" id="PS50110">
    <property type="entry name" value="RESPONSE_REGULATORY"/>
    <property type="match status" value="1"/>
</dbReference>
<keyword evidence="3" id="KW-0805">Transcription regulation</keyword>
<dbReference type="RefSeq" id="WP_156700053.1">
    <property type="nucleotide sequence ID" value="NZ_CACRUP010000001.1"/>
</dbReference>
<name>A0A6N2YIM0_9FIRM</name>